<dbReference type="STRING" id="1774969.AUC69_10230"/>
<gene>
    <name evidence="2" type="ORF">AUC69_10230</name>
</gene>
<reference evidence="2 3" key="1">
    <citation type="journal article" date="2016" name="Environ. Microbiol.">
        <title>New Methyloceanibacter diversity from North Sea sediments includes methanotroph containing solely the soluble methane monooxygenase.</title>
        <authorList>
            <person name="Vekeman B."/>
            <person name="Kerckhof F.M."/>
            <person name="Cremers G."/>
            <person name="de Vos P."/>
            <person name="Vandamme P."/>
            <person name="Boon N."/>
            <person name="Op den Camp H.J."/>
            <person name="Heylen K."/>
        </authorList>
    </citation>
    <scope>NUCLEOTIDE SEQUENCE [LARGE SCALE GENOMIC DNA]</scope>
    <source>
        <strain evidence="2 3">R-67175</strain>
    </source>
</reference>
<dbReference type="AlphaFoldDB" id="A0A1E3VXM6"/>
<evidence type="ECO:0000313" key="3">
    <source>
        <dbReference type="Proteomes" id="UP000094472"/>
    </source>
</evidence>
<proteinExistence type="predicted"/>
<organism evidence="2 3">
    <name type="scientific">Methyloceanibacter superfactus</name>
    <dbReference type="NCBI Taxonomy" id="1774969"/>
    <lineage>
        <taxon>Bacteria</taxon>
        <taxon>Pseudomonadati</taxon>
        <taxon>Pseudomonadota</taxon>
        <taxon>Alphaproteobacteria</taxon>
        <taxon>Hyphomicrobiales</taxon>
        <taxon>Hyphomicrobiaceae</taxon>
        <taxon>Methyloceanibacter</taxon>
    </lineage>
</organism>
<sequence>MILCTIVGVVAGSLYVLAEYFQPEPKEISKALRNVKAQPVDEPNSTASTDTSAAPSFTAPPSHRAQ</sequence>
<name>A0A1E3VXM6_9HYPH</name>
<comment type="caution">
    <text evidence="2">The sequence shown here is derived from an EMBL/GenBank/DDBJ whole genome shotgun (WGS) entry which is preliminary data.</text>
</comment>
<dbReference type="EMBL" id="LPWF01000023">
    <property type="protein sequence ID" value="ODR98259.1"/>
    <property type="molecule type" value="Genomic_DNA"/>
</dbReference>
<evidence type="ECO:0000256" key="1">
    <source>
        <dbReference type="SAM" id="MobiDB-lite"/>
    </source>
</evidence>
<feature type="compositionally biased region" description="Low complexity" evidence="1">
    <location>
        <begin position="43"/>
        <end position="66"/>
    </location>
</feature>
<feature type="region of interest" description="Disordered" evidence="1">
    <location>
        <begin position="36"/>
        <end position="66"/>
    </location>
</feature>
<evidence type="ECO:0000313" key="2">
    <source>
        <dbReference type="EMBL" id="ODR98259.1"/>
    </source>
</evidence>
<keyword evidence="3" id="KW-1185">Reference proteome</keyword>
<accession>A0A1E3VXM6</accession>
<protein>
    <submittedName>
        <fullName evidence="2">Uncharacterized protein</fullName>
    </submittedName>
</protein>
<dbReference type="Proteomes" id="UP000094472">
    <property type="component" value="Unassembled WGS sequence"/>
</dbReference>